<keyword evidence="4" id="KW-0547">Nucleotide-binding</keyword>
<evidence type="ECO:0000256" key="5">
    <source>
        <dbReference type="ARBA" id="ARBA00022777"/>
    </source>
</evidence>
<organism evidence="10 11">
    <name type="scientific">Microbulbifer spongiae</name>
    <dbReference type="NCBI Taxonomy" id="2944933"/>
    <lineage>
        <taxon>Bacteria</taxon>
        <taxon>Pseudomonadati</taxon>
        <taxon>Pseudomonadota</taxon>
        <taxon>Gammaproteobacteria</taxon>
        <taxon>Cellvibrionales</taxon>
        <taxon>Microbulbiferaceae</taxon>
        <taxon>Microbulbifer</taxon>
    </lineage>
</organism>
<keyword evidence="2" id="KW-0808">Transferase</keyword>
<evidence type="ECO:0000256" key="2">
    <source>
        <dbReference type="ARBA" id="ARBA00022679"/>
    </source>
</evidence>
<dbReference type="Gene3D" id="3.30.420.40">
    <property type="match status" value="2"/>
</dbReference>
<name>A0ABY9EFD5_9GAMM</name>
<dbReference type="Pfam" id="PF00480">
    <property type="entry name" value="ROK"/>
    <property type="match status" value="1"/>
</dbReference>
<evidence type="ECO:0000256" key="3">
    <source>
        <dbReference type="ARBA" id="ARBA00022723"/>
    </source>
</evidence>
<proteinExistence type="predicted"/>
<dbReference type="SUPFAM" id="SSF53067">
    <property type="entry name" value="Actin-like ATPase domain"/>
    <property type="match status" value="1"/>
</dbReference>
<keyword evidence="5" id="KW-0418">Kinase</keyword>
<keyword evidence="6" id="KW-0862">Zinc</keyword>
<dbReference type="RefSeq" id="WP_301417616.1">
    <property type="nucleotide sequence ID" value="NZ_CP098023.1"/>
</dbReference>
<dbReference type="EC" id="2.7.1.59" evidence="1"/>
<reference evidence="10 11" key="1">
    <citation type="submission" date="2022-05" db="EMBL/GenBank/DDBJ databases">
        <title>Microbulbifer sp. nov., isolated from sponge.</title>
        <authorList>
            <person name="Gao L."/>
        </authorList>
    </citation>
    <scope>NUCLEOTIDE SEQUENCE [LARGE SCALE GENOMIC DNA]</scope>
    <source>
        <strain evidence="10 11">MI-G</strain>
    </source>
</reference>
<dbReference type="PANTHER" id="PTHR18964:SF162">
    <property type="entry name" value="N-ACETYL-D-GLUCOSAMINE KINASE"/>
    <property type="match status" value="1"/>
</dbReference>
<gene>
    <name evidence="10" type="ORF">M8T91_05530</name>
</gene>
<comment type="catalytic activity">
    <reaction evidence="9">
        <text>N-acetyl-D-glucosamine + ATP = N-acetyl-D-glucosamine 6-phosphate + ADP + H(+)</text>
        <dbReference type="Rhea" id="RHEA:17417"/>
        <dbReference type="ChEBI" id="CHEBI:15378"/>
        <dbReference type="ChEBI" id="CHEBI:30616"/>
        <dbReference type="ChEBI" id="CHEBI:57513"/>
        <dbReference type="ChEBI" id="CHEBI:456216"/>
        <dbReference type="ChEBI" id="CHEBI:506227"/>
        <dbReference type="EC" id="2.7.1.59"/>
    </reaction>
</comment>
<evidence type="ECO:0000256" key="1">
    <source>
        <dbReference type="ARBA" id="ARBA00012122"/>
    </source>
</evidence>
<keyword evidence="11" id="KW-1185">Reference proteome</keyword>
<evidence type="ECO:0000256" key="7">
    <source>
        <dbReference type="ARBA" id="ARBA00022840"/>
    </source>
</evidence>
<keyword evidence="8" id="KW-0119">Carbohydrate metabolism</keyword>
<evidence type="ECO:0000313" key="10">
    <source>
        <dbReference type="EMBL" id="WKD50887.1"/>
    </source>
</evidence>
<protein>
    <recommendedName>
        <fullName evidence="1">N-acetylglucosamine kinase</fullName>
        <ecNumber evidence="1">2.7.1.59</ecNumber>
    </recommendedName>
</protein>
<sequence>MIYGVDIGGTKIEFACFDADLNKLESERLTTPVDDYGIFIDTLVGLVENANRRHRCKGKVGIGMPGLIDAEGRSLSANIACASGKKVAESLAARLGHRVVVENDCRLFALSESRGGAGQGFRHVYGAVLGTGAAGGLVIDGRLYRGRQGIAGEYGHHPLPAGLRKKYQLPLLRCGCGLLGCLETYITGPGLAALHRQLWGEEIEIPALVQRWRDGDPRALNTKAVHLDLLGAAFANLVMAHDPDIFVLGGGLSHIQELYRDLPGAIENQLFPGFSAPPVVPPKFGDASGARGAALLALPSAPE</sequence>
<evidence type="ECO:0000256" key="8">
    <source>
        <dbReference type="ARBA" id="ARBA00023277"/>
    </source>
</evidence>
<dbReference type="EMBL" id="CP098023">
    <property type="protein sequence ID" value="WKD50887.1"/>
    <property type="molecule type" value="Genomic_DNA"/>
</dbReference>
<evidence type="ECO:0000256" key="4">
    <source>
        <dbReference type="ARBA" id="ARBA00022741"/>
    </source>
</evidence>
<evidence type="ECO:0000256" key="9">
    <source>
        <dbReference type="ARBA" id="ARBA00049065"/>
    </source>
</evidence>
<keyword evidence="7" id="KW-0067">ATP-binding</keyword>
<evidence type="ECO:0000256" key="6">
    <source>
        <dbReference type="ARBA" id="ARBA00022833"/>
    </source>
</evidence>
<dbReference type="InterPro" id="IPR000600">
    <property type="entry name" value="ROK"/>
</dbReference>
<dbReference type="CDD" id="cd24057">
    <property type="entry name" value="ASKHA_NBD_ROK_NAGK"/>
    <property type="match status" value="1"/>
</dbReference>
<dbReference type="InterPro" id="IPR043129">
    <property type="entry name" value="ATPase_NBD"/>
</dbReference>
<evidence type="ECO:0000313" key="11">
    <source>
        <dbReference type="Proteomes" id="UP001321520"/>
    </source>
</evidence>
<dbReference type="Proteomes" id="UP001321520">
    <property type="component" value="Chromosome"/>
</dbReference>
<dbReference type="PANTHER" id="PTHR18964">
    <property type="entry name" value="ROK (REPRESSOR, ORF, KINASE) FAMILY"/>
    <property type="match status" value="1"/>
</dbReference>
<keyword evidence="3" id="KW-0479">Metal-binding</keyword>
<accession>A0ABY9EFD5</accession>